<dbReference type="STRING" id="1257118.L8GUT1"/>
<dbReference type="Proteomes" id="UP000011083">
    <property type="component" value="Unassembled WGS sequence"/>
</dbReference>
<feature type="binding site" evidence="4">
    <location>
        <begin position="94"/>
        <end position="97"/>
    </location>
    <ligand>
        <name>substrate</name>
    </ligand>
</feature>
<dbReference type="EC" id="3.6.1.29" evidence="7"/>
<feature type="binding site" evidence="4">
    <location>
        <position position="88"/>
    </location>
    <ligand>
        <name>substrate</name>
    </ligand>
</feature>
<dbReference type="EMBL" id="KB007979">
    <property type="protein sequence ID" value="ELR16944.1"/>
    <property type="molecule type" value="Genomic_DNA"/>
</dbReference>
<protein>
    <recommendedName>
        <fullName evidence="7">Bis(5'-adenosyl)-triphosphatase</fullName>
        <ecNumber evidence="7">3.6.1.29</ecNumber>
    </recommendedName>
</protein>
<dbReference type="InterPro" id="IPR051884">
    <property type="entry name" value="Bis(5'-adenosyl)-TPase_reg"/>
</dbReference>
<dbReference type="GO" id="GO:0047710">
    <property type="term" value="F:bis(5'-adenosyl)-triphosphatase activity"/>
    <property type="evidence" value="ECO:0007669"/>
    <property type="project" value="UniProtKB-UniRule"/>
</dbReference>
<dbReference type="InterPro" id="IPR039383">
    <property type="entry name" value="FHIT"/>
</dbReference>
<dbReference type="PANTHER" id="PTHR46243:SF1">
    <property type="entry name" value="BIS(5'-ADENOSYL)-TRIPHOSPHATASE"/>
    <property type="match status" value="1"/>
</dbReference>
<dbReference type="SUPFAM" id="SSF54197">
    <property type="entry name" value="HIT-like"/>
    <property type="match status" value="1"/>
</dbReference>
<dbReference type="CDD" id="cd01275">
    <property type="entry name" value="FHIT"/>
    <property type="match status" value="1"/>
</dbReference>
<dbReference type="AlphaFoldDB" id="L8GUT1"/>
<evidence type="ECO:0000256" key="5">
    <source>
        <dbReference type="PIRSR" id="PIRSR639383-3"/>
    </source>
</evidence>
<evidence type="ECO:0000256" key="4">
    <source>
        <dbReference type="PIRSR" id="PIRSR639383-2"/>
    </source>
</evidence>
<dbReference type="FunFam" id="3.30.428.10:FF:000011">
    <property type="entry name" value="Fragile histidine triad"/>
    <property type="match status" value="1"/>
</dbReference>
<feature type="site" description="Important for induction of apoptosis" evidence="5">
    <location>
        <position position="119"/>
    </location>
</feature>
<evidence type="ECO:0000256" key="1">
    <source>
        <dbReference type="ARBA" id="ARBA00022741"/>
    </source>
</evidence>
<dbReference type="PROSITE" id="PS51084">
    <property type="entry name" value="HIT_2"/>
    <property type="match status" value="1"/>
</dbReference>
<dbReference type="GO" id="GO:0000166">
    <property type="term" value="F:nucleotide binding"/>
    <property type="evidence" value="ECO:0007669"/>
    <property type="project" value="UniProtKB-KW"/>
</dbReference>
<comment type="catalytic activity">
    <reaction evidence="7">
        <text>P(1),P(3)-bis(5'-adenosyl) triphosphate + H2O = AMP + ADP + 2 H(+)</text>
        <dbReference type="Rhea" id="RHEA:13893"/>
        <dbReference type="ChEBI" id="CHEBI:15377"/>
        <dbReference type="ChEBI" id="CHEBI:15378"/>
        <dbReference type="ChEBI" id="CHEBI:58529"/>
        <dbReference type="ChEBI" id="CHEBI:456215"/>
        <dbReference type="ChEBI" id="CHEBI:456216"/>
        <dbReference type="EC" id="3.6.1.29"/>
    </reaction>
</comment>
<dbReference type="OrthoDB" id="680339at2759"/>
<sequence length="161" mass="17996">MAGVVETIAFGQHNVRASQIFFRSSLSYGLVNLMPLVPGHVLVISQRRVARFRDLTPPEVSDLWTSAQRIGEVVERHYKGDALTMAIQDGAAAGQTVSHVHIHVIPRRRGDFARNDEVYERLDMDKDRTKRTEEEMAEEAALLARYFDDGNTNSTDGATSP</sequence>
<comment type="cofactor">
    <cofactor evidence="7">
        <name>Mn(2+)</name>
        <dbReference type="ChEBI" id="CHEBI:29035"/>
    </cofactor>
</comment>
<dbReference type="Gene3D" id="3.30.428.10">
    <property type="entry name" value="HIT-like"/>
    <property type="match status" value="1"/>
</dbReference>
<gene>
    <name evidence="9" type="ORF">ACA1_127880</name>
</gene>
<dbReference type="OMA" id="TNCHVSI"/>
<dbReference type="InterPro" id="IPR011146">
    <property type="entry name" value="HIT-like"/>
</dbReference>
<feature type="binding site" evidence="4">
    <location>
        <position position="13"/>
    </location>
    <ligand>
        <name>substrate</name>
    </ligand>
</feature>
<accession>L8GUT1</accession>
<dbReference type="PROSITE" id="PS00892">
    <property type="entry name" value="HIT_1"/>
    <property type="match status" value="1"/>
</dbReference>
<keyword evidence="1 7" id="KW-0547">Nucleotide-binding</keyword>
<reference evidence="9 10" key="1">
    <citation type="journal article" date="2013" name="Genome Biol.">
        <title>Genome of Acanthamoeba castellanii highlights extensive lateral gene transfer and early evolution of tyrosine kinase signaling.</title>
        <authorList>
            <person name="Clarke M."/>
            <person name="Lohan A.J."/>
            <person name="Liu B."/>
            <person name="Lagkouvardos I."/>
            <person name="Roy S."/>
            <person name="Zafar N."/>
            <person name="Bertelli C."/>
            <person name="Schilde C."/>
            <person name="Kianianmomeni A."/>
            <person name="Burglin T.R."/>
            <person name="Frech C."/>
            <person name="Turcotte B."/>
            <person name="Kopec K.O."/>
            <person name="Synnott J.M."/>
            <person name="Choo C."/>
            <person name="Paponov I."/>
            <person name="Finkler A."/>
            <person name="Soon Heng Tan C."/>
            <person name="Hutchins A.P."/>
            <person name="Weinmeier T."/>
            <person name="Rattei T."/>
            <person name="Chu J.S."/>
            <person name="Gimenez G."/>
            <person name="Irimia M."/>
            <person name="Rigden D.J."/>
            <person name="Fitzpatrick D.A."/>
            <person name="Lorenzo-Morales J."/>
            <person name="Bateman A."/>
            <person name="Chiu C.H."/>
            <person name="Tang P."/>
            <person name="Hegemann P."/>
            <person name="Fromm H."/>
            <person name="Raoult D."/>
            <person name="Greub G."/>
            <person name="Miranda-Saavedra D."/>
            <person name="Chen N."/>
            <person name="Nash P."/>
            <person name="Ginger M.L."/>
            <person name="Horn M."/>
            <person name="Schaap P."/>
            <person name="Caler L."/>
            <person name="Loftus B."/>
        </authorList>
    </citation>
    <scope>NUCLEOTIDE SEQUENCE [LARGE SCALE GENOMIC DNA]</scope>
    <source>
        <strain evidence="9 10">Neff</strain>
    </source>
</reference>
<organism evidence="9 10">
    <name type="scientific">Acanthamoeba castellanii (strain ATCC 30010 / Neff)</name>
    <dbReference type="NCBI Taxonomy" id="1257118"/>
    <lineage>
        <taxon>Eukaryota</taxon>
        <taxon>Amoebozoa</taxon>
        <taxon>Discosea</taxon>
        <taxon>Longamoebia</taxon>
        <taxon>Centramoebida</taxon>
        <taxon>Acanthamoebidae</taxon>
        <taxon>Acanthamoeba</taxon>
    </lineage>
</organism>
<keyword evidence="10" id="KW-1185">Reference proteome</keyword>
<dbReference type="VEuPathDB" id="AmoebaDB:ACA1_127880"/>
<evidence type="ECO:0000256" key="6">
    <source>
        <dbReference type="PROSITE-ProRule" id="PRU00464"/>
    </source>
</evidence>
<dbReference type="InterPro" id="IPR019808">
    <property type="entry name" value="Histidine_triad_CS"/>
</dbReference>
<evidence type="ECO:0000313" key="9">
    <source>
        <dbReference type="EMBL" id="ELR16944.1"/>
    </source>
</evidence>
<evidence type="ECO:0000313" key="10">
    <source>
        <dbReference type="Proteomes" id="UP000011083"/>
    </source>
</evidence>
<dbReference type="RefSeq" id="XP_004338957.1">
    <property type="nucleotide sequence ID" value="XM_004338909.1"/>
</dbReference>
<feature type="active site" description="Tele-AMP-histidine intermediate" evidence="3">
    <location>
        <position position="101"/>
    </location>
</feature>
<dbReference type="Pfam" id="PF01230">
    <property type="entry name" value="HIT"/>
    <property type="match status" value="1"/>
</dbReference>
<proteinExistence type="predicted"/>
<feature type="short sequence motif" description="Histidine triad motif" evidence="6">
    <location>
        <begin position="99"/>
        <end position="103"/>
    </location>
</feature>
<name>L8GUT1_ACACF</name>
<dbReference type="KEGG" id="acan:ACA1_127880"/>
<feature type="domain" description="HIT" evidence="8">
    <location>
        <begin position="6"/>
        <end position="114"/>
    </location>
</feature>
<dbReference type="PANTHER" id="PTHR46243">
    <property type="entry name" value="BIS(5'-ADENOSYL)-TRIPHOSPHATASE"/>
    <property type="match status" value="1"/>
</dbReference>
<keyword evidence="2 7" id="KW-0378">Hydrolase</keyword>
<dbReference type="InterPro" id="IPR036265">
    <property type="entry name" value="HIT-like_sf"/>
</dbReference>
<feature type="binding site" evidence="4">
    <location>
        <position position="32"/>
    </location>
    <ligand>
        <name>substrate</name>
    </ligand>
</feature>
<evidence type="ECO:0000256" key="7">
    <source>
        <dbReference type="RuleBase" id="RU366076"/>
    </source>
</evidence>
<dbReference type="GeneID" id="14917688"/>
<evidence type="ECO:0000256" key="2">
    <source>
        <dbReference type="ARBA" id="ARBA00022801"/>
    </source>
</evidence>
<evidence type="ECO:0000259" key="8">
    <source>
        <dbReference type="PROSITE" id="PS51084"/>
    </source>
</evidence>
<evidence type="ECO:0000256" key="3">
    <source>
        <dbReference type="PIRSR" id="PIRSR639383-1"/>
    </source>
</evidence>
<feature type="binding site" evidence="4">
    <location>
        <position position="103"/>
    </location>
    <ligand>
        <name>substrate</name>
    </ligand>
</feature>